<dbReference type="Pfam" id="PF01869">
    <property type="entry name" value="BcrAD_BadFG"/>
    <property type="match status" value="1"/>
</dbReference>
<dbReference type="InterPro" id="IPR043129">
    <property type="entry name" value="ATPase_NBD"/>
</dbReference>
<proteinExistence type="predicted"/>
<dbReference type="PANTHER" id="PTHR43190">
    <property type="entry name" value="N-ACETYL-D-GLUCOSAMINE KINASE"/>
    <property type="match status" value="1"/>
</dbReference>
<protein>
    <submittedName>
        <fullName evidence="2">ATPase</fullName>
    </submittedName>
</protein>
<reference evidence="2" key="1">
    <citation type="submission" date="2020-07" db="EMBL/GenBank/DDBJ databases">
        <authorList>
            <person name="Tarantini F.S."/>
            <person name="Hong K.W."/>
            <person name="Chan K.G."/>
        </authorList>
    </citation>
    <scope>NUCLEOTIDE SEQUENCE</scope>
    <source>
        <strain evidence="2">32-07</strain>
    </source>
</reference>
<dbReference type="SUPFAM" id="SSF53067">
    <property type="entry name" value="Actin-like ATPase domain"/>
    <property type="match status" value="2"/>
</dbReference>
<dbReference type="RefSeq" id="WP_231332888.1">
    <property type="nucleotide sequence ID" value="NZ_CP059572.1"/>
</dbReference>
<evidence type="ECO:0000313" key="2">
    <source>
        <dbReference type="EMBL" id="QXJ19856.1"/>
    </source>
</evidence>
<dbReference type="Proteomes" id="UP001049518">
    <property type="component" value="Chromosome"/>
</dbReference>
<keyword evidence="3" id="KW-1185">Reference proteome</keyword>
<dbReference type="InterPro" id="IPR002731">
    <property type="entry name" value="ATPase_BadF"/>
</dbReference>
<dbReference type="InterPro" id="IPR052519">
    <property type="entry name" value="Euk-type_GlcNAc_Kinase"/>
</dbReference>
<accession>A0ABX8QNB1</accession>
<organism evidence="2 3">
    <name type="scientific">Actinomadura graeca</name>
    <dbReference type="NCBI Taxonomy" id="2750812"/>
    <lineage>
        <taxon>Bacteria</taxon>
        <taxon>Bacillati</taxon>
        <taxon>Actinomycetota</taxon>
        <taxon>Actinomycetes</taxon>
        <taxon>Streptosporangiales</taxon>
        <taxon>Thermomonosporaceae</taxon>
        <taxon>Actinomadura</taxon>
    </lineage>
</organism>
<name>A0ABX8QNB1_9ACTN</name>
<feature type="domain" description="ATPase BadF/BadG/BcrA/BcrD type" evidence="1">
    <location>
        <begin position="11"/>
        <end position="306"/>
    </location>
</feature>
<dbReference type="Gene3D" id="3.30.420.40">
    <property type="match status" value="2"/>
</dbReference>
<evidence type="ECO:0000259" key="1">
    <source>
        <dbReference type="Pfam" id="PF01869"/>
    </source>
</evidence>
<evidence type="ECO:0000313" key="3">
    <source>
        <dbReference type="Proteomes" id="UP001049518"/>
    </source>
</evidence>
<gene>
    <name evidence="2" type="ORF">AGRA3207_000459</name>
</gene>
<sequence>MTRPDGVLVAVDGGNSKTDAAVAGPGGDLLATARGDGFRPQADGLDAAVDTLGAVIGTALGRAGIPPGGVAHLAAYMANVDLPGEEERLEKLLLARGPAPSVTVGNDTFALLRSAAASGWGVAVVCGAGINCSGVAPDGRTSRFPSLGPHTGDWGGGGELGRAALWHGIRGEDGRGPRTALTAAVAAYFGVPRAIDVGLAIHRGEFGLDRLTDLSPLMIDTAEAGDEVARGVVERLAEEVAILGSVALRRLGLLDSPADVVLGGGVLRARRPLLMDAVAARYADAAPRARLLVPEDPPLLGAALLGLDHLGAPPEAHAALRAGFRRLTVTGATGPGP</sequence>
<dbReference type="EMBL" id="CP059572">
    <property type="protein sequence ID" value="QXJ19856.1"/>
    <property type="molecule type" value="Genomic_DNA"/>
</dbReference>
<dbReference type="PANTHER" id="PTHR43190:SF3">
    <property type="entry name" value="N-ACETYL-D-GLUCOSAMINE KINASE"/>
    <property type="match status" value="1"/>
</dbReference>